<evidence type="ECO:0000256" key="1">
    <source>
        <dbReference type="ARBA" id="ARBA00007983"/>
    </source>
</evidence>
<dbReference type="Proteomes" id="UP001497525">
    <property type="component" value="Unassembled WGS sequence"/>
</dbReference>
<dbReference type="Pfam" id="PF09248">
    <property type="entry name" value="DUF1965"/>
    <property type="match status" value="1"/>
</dbReference>
<comment type="cofactor">
    <cofactor evidence="7">
        <name>Cu cation</name>
        <dbReference type="ChEBI" id="CHEBI:23378"/>
    </cofactor>
    <text evidence="7">Contains 1 topaquinone per subunit.</text>
</comment>
<evidence type="ECO:0000256" key="8">
    <source>
        <dbReference type="SAM" id="MobiDB-lite"/>
    </source>
</evidence>
<feature type="domain" description="DUF1965" evidence="11">
    <location>
        <begin position="374"/>
        <end position="417"/>
    </location>
</feature>
<keyword evidence="5 7" id="KW-0186">Copper</keyword>
<dbReference type="SUPFAM" id="SSF54416">
    <property type="entry name" value="Amine oxidase N-terminal region"/>
    <property type="match status" value="2"/>
</dbReference>
<dbReference type="GO" id="GO:0005507">
    <property type="term" value="F:copper ion binding"/>
    <property type="evidence" value="ECO:0007669"/>
    <property type="project" value="InterPro"/>
</dbReference>
<dbReference type="EC" id="1.4.3.-" evidence="7"/>
<dbReference type="InterPro" id="IPR015798">
    <property type="entry name" value="Cu_amine_oxidase_C"/>
</dbReference>
<evidence type="ECO:0000256" key="2">
    <source>
        <dbReference type="ARBA" id="ARBA00022723"/>
    </source>
</evidence>
<dbReference type="InterPro" id="IPR015328">
    <property type="entry name" value="DUF1965"/>
</dbReference>
<keyword evidence="2 7" id="KW-0479">Metal-binding</keyword>
<feature type="compositionally biased region" description="Basic and acidic residues" evidence="8">
    <location>
        <begin position="485"/>
        <end position="506"/>
    </location>
</feature>
<accession>A0AAV2TX27</accession>
<evidence type="ECO:0000259" key="10">
    <source>
        <dbReference type="Pfam" id="PF01179"/>
    </source>
</evidence>
<evidence type="ECO:0000259" key="11">
    <source>
        <dbReference type="Pfam" id="PF09248"/>
    </source>
</evidence>
<dbReference type="InterPro" id="IPR049947">
    <property type="entry name" value="Cu_Am_Ox_Cu-bd"/>
</dbReference>
<evidence type="ECO:0000313" key="12">
    <source>
        <dbReference type="EMBL" id="CAL5141443.1"/>
    </source>
</evidence>
<name>A0AAV2TX27_CALDB</name>
<dbReference type="GO" id="GO:0008131">
    <property type="term" value="F:primary methylamine oxidase activity"/>
    <property type="evidence" value="ECO:0007669"/>
    <property type="project" value="InterPro"/>
</dbReference>
<comment type="caution">
    <text evidence="12">The sequence shown here is derived from an EMBL/GenBank/DDBJ whole genome shotgun (WGS) entry which is preliminary data.</text>
</comment>
<feature type="compositionally biased region" description="Basic and acidic residues" evidence="8">
    <location>
        <begin position="443"/>
        <end position="456"/>
    </location>
</feature>
<keyword evidence="4 7" id="KW-0560">Oxidoreductase</keyword>
<evidence type="ECO:0000256" key="6">
    <source>
        <dbReference type="PIRSR" id="PIRSR600269-51"/>
    </source>
</evidence>
<dbReference type="Pfam" id="PF01179">
    <property type="entry name" value="Cu_amine_oxid"/>
    <property type="match status" value="1"/>
</dbReference>
<feature type="transmembrane region" description="Helical" evidence="9">
    <location>
        <begin position="57"/>
        <end position="77"/>
    </location>
</feature>
<organism evidence="12 13">
    <name type="scientific">Calicophoron daubneyi</name>
    <name type="common">Rumen fluke</name>
    <name type="synonym">Paramphistomum daubneyi</name>
    <dbReference type="NCBI Taxonomy" id="300641"/>
    <lineage>
        <taxon>Eukaryota</taxon>
        <taxon>Metazoa</taxon>
        <taxon>Spiralia</taxon>
        <taxon>Lophotrochozoa</taxon>
        <taxon>Platyhelminthes</taxon>
        <taxon>Trematoda</taxon>
        <taxon>Digenea</taxon>
        <taxon>Plagiorchiida</taxon>
        <taxon>Pronocephalata</taxon>
        <taxon>Paramphistomoidea</taxon>
        <taxon>Paramphistomidae</taxon>
        <taxon>Calicophoron</taxon>
    </lineage>
</organism>
<keyword evidence="9" id="KW-0472">Membrane</keyword>
<dbReference type="Gene3D" id="2.70.98.20">
    <property type="entry name" value="Copper amine oxidase, catalytic domain"/>
    <property type="match status" value="1"/>
</dbReference>
<sequence length="995" mass="113909">MRSKIGQDEKSIIRKNSHLPRTSIPTLWHLIKNHYEPHRYFAEEVMKAHRRMESHHMGLLGTALSIWSFLTVLSSLIDHPSQLRLLPSAVAAHQHVSDPPAAESWKHEQEEQKFRKSFVVDTDYGVFDEPSELEYANVLDALRSHIGDLYAHDLRFDKHSDDTDVRRLSYQMLAHTPWVNQLKSDTLWVMNLQIQNKTDRTQYFQRLQQHRHHKLVKLSRYARAVVFHGAKSTPDVREYVVGPMDAPTEVRLVKVIPFYKRPLGGIEYGALIDFLSIICAQLDPVLQQAYNASFFRSRPSKLWDIPISDEISAILDRSATSTMCHEKNSVSHEKGRPNCLIPTFASPLVSAGAPGRRKVWFRMMFEVAPFIQYPVDLQLKVDHTSIDPSQWTLDKIWFQDHFYASVDELLSGFTSGRVKVASRPFINFYPGQLSPGPKQTMMNKKEPAGTAKKSEETTESVVVSSAAGRFAFRNPVFSHSSPVLKETDAKEQKEVNSHKQSKDVHGANHRSNSTSLLYKHNRISVTNRHVSYQHWDFHFTVHRDTGLRVFGVKFQGISLIAEGGLDEAVTLYWGLSPYMRMMTSIESMFGVGSLLGELSPGIDCPSEAIYFPVRLIPSGEVGLRTFRHGVCLFEWTPTPPAGPVHRHFEFPLNDSAAAGGTNLYEHTNFAFGVTSRALVLRMISSLFNYDYIFDVIFHPSGSIDFAMSPTGYIHLDTFWSPSSKDSSTPQQRPWEDENAYGFISNTYPIIFVIHHHLYNYKLDIDIVDSKNYLRYLHVHGPLSGGIDKDQNQRPGHFNDTTSPPLWMSLHTVHNEMEARFVQKFEEPRQFFICKAPQTEEEKKKRNPPCLLLKNKATLKTLMGHEHTKSFAWARYQVIVTRQHDKEPHSSSIYNGVDLEEPEVDFDKFSSNNETIYNEDVVLWTTFGSYHMPQQEDLPNLPTSDGRLELTLVPHNIFQFGPQTFSCDRFYTQSIDEWIKGSSEPDVCKLESIPVL</sequence>
<evidence type="ECO:0000256" key="7">
    <source>
        <dbReference type="RuleBase" id="RU000672"/>
    </source>
</evidence>
<evidence type="ECO:0000256" key="3">
    <source>
        <dbReference type="ARBA" id="ARBA00022772"/>
    </source>
</evidence>
<dbReference type="SUPFAM" id="SSF49998">
    <property type="entry name" value="Amine oxidase catalytic domain"/>
    <property type="match status" value="1"/>
</dbReference>
<protein>
    <recommendedName>
        <fullName evidence="7">Amine oxidase</fullName>
        <ecNumber evidence="7">1.4.3.-</ecNumber>
    </recommendedName>
</protein>
<evidence type="ECO:0000256" key="9">
    <source>
        <dbReference type="SAM" id="Phobius"/>
    </source>
</evidence>
<dbReference type="PANTHER" id="PTHR10638:SF20">
    <property type="entry name" value="AMINE OXIDASE"/>
    <property type="match status" value="1"/>
</dbReference>
<feature type="modified residue" description="2',4',5'-topaquinone" evidence="6">
    <location>
        <position position="689"/>
    </location>
</feature>
<evidence type="ECO:0000256" key="4">
    <source>
        <dbReference type="ARBA" id="ARBA00023002"/>
    </source>
</evidence>
<feature type="domain" description="Copper amine oxidase catalytic" evidence="10">
    <location>
        <begin position="523"/>
        <end position="960"/>
    </location>
</feature>
<dbReference type="PANTHER" id="PTHR10638">
    <property type="entry name" value="COPPER AMINE OXIDASE"/>
    <property type="match status" value="1"/>
</dbReference>
<dbReference type="GO" id="GO:0009308">
    <property type="term" value="P:amine metabolic process"/>
    <property type="evidence" value="ECO:0007669"/>
    <property type="project" value="UniProtKB-UniRule"/>
</dbReference>
<keyword evidence="9" id="KW-1133">Transmembrane helix</keyword>
<gene>
    <name evidence="12" type="ORF">CDAUBV1_LOCUS16684</name>
</gene>
<dbReference type="InterPro" id="IPR016182">
    <property type="entry name" value="Cu_amine_oxidase_N-reg"/>
</dbReference>
<dbReference type="PROSITE" id="PS01164">
    <property type="entry name" value="COPPER_AMINE_OXID_1"/>
    <property type="match status" value="1"/>
</dbReference>
<evidence type="ECO:0000256" key="5">
    <source>
        <dbReference type="ARBA" id="ARBA00023008"/>
    </source>
</evidence>
<dbReference type="EMBL" id="CAXLJL010000867">
    <property type="protein sequence ID" value="CAL5141443.1"/>
    <property type="molecule type" value="Genomic_DNA"/>
</dbReference>
<feature type="region of interest" description="Disordered" evidence="8">
    <location>
        <begin position="483"/>
        <end position="511"/>
    </location>
</feature>
<proteinExistence type="inferred from homology"/>
<comment type="PTM">
    <text evidence="6 7">Topaquinone (TPQ) is generated by copper-dependent autoxidation of a specific tyrosyl residue.</text>
</comment>
<dbReference type="InterPro" id="IPR049948">
    <property type="entry name" value="Cu_Am_ox_TPQ-bd"/>
</dbReference>
<keyword evidence="3 6" id="KW-0801">TPQ</keyword>
<dbReference type="AlphaFoldDB" id="A0AAV2TX27"/>
<dbReference type="InterPro" id="IPR036460">
    <property type="entry name" value="Cu_amine_oxidase_C_sf"/>
</dbReference>
<dbReference type="InterPro" id="IPR000269">
    <property type="entry name" value="Cu_amine_oxidase"/>
</dbReference>
<reference evidence="12" key="1">
    <citation type="submission" date="2024-06" db="EMBL/GenBank/DDBJ databases">
        <authorList>
            <person name="Liu X."/>
            <person name="Lenzi L."/>
            <person name="Haldenby T S."/>
            <person name="Uol C."/>
        </authorList>
    </citation>
    <scope>NUCLEOTIDE SEQUENCE</scope>
</reference>
<dbReference type="GO" id="GO:0048038">
    <property type="term" value="F:quinone binding"/>
    <property type="evidence" value="ECO:0007669"/>
    <property type="project" value="InterPro"/>
</dbReference>
<evidence type="ECO:0000313" key="13">
    <source>
        <dbReference type="Proteomes" id="UP001497525"/>
    </source>
</evidence>
<keyword evidence="9" id="KW-0812">Transmembrane</keyword>
<feature type="region of interest" description="Disordered" evidence="8">
    <location>
        <begin position="436"/>
        <end position="457"/>
    </location>
</feature>
<comment type="similarity">
    <text evidence="1 7">Belongs to the copper/topaquinone oxidase family.</text>
</comment>
<dbReference type="Gene3D" id="3.10.450.40">
    <property type="match status" value="2"/>
</dbReference>
<dbReference type="GO" id="GO:0005886">
    <property type="term" value="C:plasma membrane"/>
    <property type="evidence" value="ECO:0007669"/>
    <property type="project" value="TreeGrafter"/>
</dbReference>
<dbReference type="PROSITE" id="PS01165">
    <property type="entry name" value="COPPER_AMINE_OXID_2"/>
    <property type="match status" value="1"/>
</dbReference>